<dbReference type="PIRSF" id="PIRSF500134">
    <property type="entry name" value="UDPglc_DH_bac"/>
    <property type="match status" value="1"/>
</dbReference>
<dbReference type="InterPro" id="IPR014027">
    <property type="entry name" value="UDP-Glc/GDP-Man_DH_C"/>
</dbReference>
<evidence type="ECO:0000256" key="4">
    <source>
        <dbReference type="ARBA" id="ARBA00015132"/>
    </source>
</evidence>
<feature type="binding site" evidence="11">
    <location>
        <position position="155"/>
    </location>
    <ligand>
        <name>NAD(+)</name>
        <dbReference type="ChEBI" id="CHEBI:57540"/>
    </ligand>
</feature>
<evidence type="ECO:0000259" key="12">
    <source>
        <dbReference type="SMART" id="SM00984"/>
    </source>
</evidence>
<comment type="catalytic activity">
    <reaction evidence="7 8">
        <text>UDP-alpha-D-glucose + 2 NAD(+) + H2O = UDP-alpha-D-glucuronate + 2 NADH + 3 H(+)</text>
        <dbReference type="Rhea" id="RHEA:23596"/>
        <dbReference type="ChEBI" id="CHEBI:15377"/>
        <dbReference type="ChEBI" id="CHEBI:15378"/>
        <dbReference type="ChEBI" id="CHEBI:57540"/>
        <dbReference type="ChEBI" id="CHEBI:57945"/>
        <dbReference type="ChEBI" id="CHEBI:58052"/>
        <dbReference type="ChEBI" id="CHEBI:58885"/>
        <dbReference type="EC" id="1.1.1.22"/>
    </reaction>
</comment>
<dbReference type="Proteomes" id="UP000230859">
    <property type="component" value="Unassembled WGS sequence"/>
</dbReference>
<evidence type="ECO:0000256" key="7">
    <source>
        <dbReference type="ARBA" id="ARBA00047473"/>
    </source>
</evidence>
<dbReference type="GO" id="GO:0051287">
    <property type="term" value="F:NAD binding"/>
    <property type="evidence" value="ECO:0007669"/>
    <property type="project" value="InterPro"/>
</dbReference>
<dbReference type="GO" id="GO:0003979">
    <property type="term" value="F:UDP-glucose 6-dehydrogenase activity"/>
    <property type="evidence" value="ECO:0007669"/>
    <property type="project" value="UniProtKB-EC"/>
</dbReference>
<dbReference type="PANTHER" id="PTHR43750">
    <property type="entry name" value="UDP-GLUCOSE 6-DEHYDROGENASE TUAD"/>
    <property type="match status" value="1"/>
</dbReference>
<organism evidence="13 14">
    <name type="scientific">Candidatus Abzuiibacterium crystallinum</name>
    <dbReference type="NCBI Taxonomy" id="1974748"/>
    <lineage>
        <taxon>Bacteria</taxon>
        <taxon>Pseudomonadati</taxon>
        <taxon>Candidatus Omnitrophota</taxon>
        <taxon>Candidatus Abzuiibacterium</taxon>
    </lineage>
</organism>
<dbReference type="Pfam" id="PF00984">
    <property type="entry name" value="UDPG_MGDP_dh"/>
    <property type="match status" value="1"/>
</dbReference>
<dbReference type="Gene3D" id="1.20.5.100">
    <property type="entry name" value="Cytochrome c1, transmembrane anchor, C-terminal"/>
    <property type="match status" value="1"/>
</dbReference>
<dbReference type="SUPFAM" id="SSF52413">
    <property type="entry name" value="UDP-glucose/GDP-mannose dehydrogenase C-terminal domain"/>
    <property type="match status" value="1"/>
</dbReference>
<comment type="caution">
    <text evidence="13">The sequence shown here is derived from an EMBL/GenBank/DDBJ whole genome shotgun (WGS) entry which is preliminary data.</text>
</comment>
<keyword evidence="5 8" id="KW-0560">Oxidoreductase</keyword>
<reference evidence="13 14" key="1">
    <citation type="submission" date="2017-09" db="EMBL/GenBank/DDBJ databases">
        <title>Depth-based differentiation of microbial function through sediment-hosted aquifers and enrichment of novel symbionts in the deep terrestrial subsurface.</title>
        <authorList>
            <person name="Probst A.J."/>
            <person name="Ladd B."/>
            <person name="Jarett J.K."/>
            <person name="Geller-Mcgrath D.E."/>
            <person name="Sieber C.M."/>
            <person name="Emerson J.B."/>
            <person name="Anantharaman K."/>
            <person name="Thomas B.C."/>
            <person name="Malmstrom R."/>
            <person name="Stieglmeier M."/>
            <person name="Klingl A."/>
            <person name="Woyke T."/>
            <person name="Ryan C.M."/>
            <person name="Banfield J.F."/>
        </authorList>
    </citation>
    <scope>NUCLEOTIDE SEQUENCE [LARGE SCALE GENOMIC DNA]</scope>
    <source>
        <strain evidence="13">CG11_big_fil_rev_8_21_14_0_20_45_26</strain>
    </source>
</reference>
<name>A0A2H0LLT6_9BACT</name>
<dbReference type="PANTHER" id="PTHR43750:SF3">
    <property type="entry name" value="UDP-GLUCOSE 6-DEHYDROGENASE TUAD"/>
    <property type="match status" value="1"/>
</dbReference>
<feature type="binding site" evidence="11">
    <location>
        <position position="35"/>
    </location>
    <ligand>
        <name>NAD(+)</name>
        <dbReference type="ChEBI" id="CHEBI:57540"/>
    </ligand>
</feature>
<dbReference type="InterPro" id="IPR036220">
    <property type="entry name" value="UDP-Glc/GDP-Man_DH_C_sf"/>
</dbReference>
<evidence type="ECO:0000256" key="5">
    <source>
        <dbReference type="ARBA" id="ARBA00023002"/>
    </source>
</evidence>
<dbReference type="SUPFAM" id="SSF48179">
    <property type="entry name" value="6-phosphogluconate dehydrogenase C-terminal domain-like"/>
    <property type="match status" value="1"/>
</dbReference>
<evidence type="ECO:0000256" key="8">
    <source>
        <dbReference type="PIRNR" id="PIRNR000124"/>
    </source>
</evidence>
<dbReference type="EC" id="1.1.1.22" evidence="3 8"/>
<evidence type="ECO:0000256" key="9">
    <source>
        <dbReference type="PIRSR" id="PIRSR500134-1"/>
    </source>
</evidence>
<feature type="binding site" evidence="11">
    <location>
        <position position="121"/>
    </location>
    <ligand>
        <name>NAD(+)</name>
        <dbReference type="ChEBI" id="CHEBI:57540"/>
    </ligand>
</feature>
<dbReference type="PIRSF" id="PIRSF000124">
    <property type="entry name" value="UDPglc_GDPman_dh"/>
    <property type="match status" value="1"/>
</dbReference>
<evidence type="ECO:0000313" key="14">
    <source>
        <dbReference type="Proteomes" id="UP000230859"/>
    </source>
</evidence>
<evidence type="ECO:0000256" key="1">
    <source>
        <dbReference type="ARBA" id="ARBA00004701"/>
    </source>
</evidence>
<evidence type="ECO:0000256" key="3">
    <source>
        <dbReference type="ARBA" id="ARBA00012954"/>
    </source>
</evidence>
<comment type="similarity">
    <text evidence="2 8">Belongs to the UDP-glucose/GDP-mannose dehydrogenase family.</text>
</comment>
<dbReference type="InterPro" id="IPR017476">
    <property type="entry name" value="UDP-Glc/GDP-Man"/>
</dbReference>
<feature type="binding site" evidence="10">
    <location>
        <position position="320"/>
    </location>
    <ligand>
        <name>substrate</name>
    </ligand>
</feature>
<dbReference type="AlphaFoldDB" id="A0A2H0LLT6"/>
<dbReference type="Pfam" id="PF03721">
    <property type="entry name" value="UDPG_MGDP_dh_N"/>
    <property type="match status" value="1"/>
</dbReference>
<protein>
    <recommendedName>
        <fullName evidence="4 8">UDP-glucose 6-dehydrogenase</fullName>
        <ecNumber evidence="3 8">1.1.1.22</ecNumber>
    </recommendedName>
</protein>
<accession>A0A2H0LLT6</accession>
<feature type="domain" description="UDP-glucose/GDP-mannose dehydrogenase C-terminal" evidence="12">
    <location>
        <begin position="313"/>
        <end position="414"/>
    </location>
</feature>
<feature type="binding site" evidence="11">
    <location>
        <position position="86"/>
    </location>
    <ligand>
        <name>NAD(+)</name>
        <dbReference type="ChEBI" id="CHEBI:57540"/>
    </ligand>
</feature>
<proteinExistence type="inferred from homology"/>
<dbReference type="EMBL" id="PCVY01000068">
    <property type="protein sequence ID" value="PIQ85359.1"/>
    <property type="molecule type" value="Genomic_DNA"/>
</dbReference>
<evidence type="ECO:0000313" key="13">
    <source>
        <dbReference type="EMBL" id="PIQ85359.1"/>
    </source>
</evidence>
<dbReference type="InterPro" id="IPR014026">
    <property type="entry name" value="UDP-Glc/GDP-Man_DH_dimer"/>
</dbReference>
<keyword evidence="6 8" id="KW-0520">NAD</keyword>
<dbReference type="InterPro" id="IPR008927">
    <property type="entry name" value="6-PGluconate_DH-like_C_sf"/>
</dbReference>
<evidence type="ECO:0000256" key="2">
    <source>
        <dbReference type="ARBA" id="ARBA00006601"/>
    </source>
</evidence>
<dbReference type="SUPFAM" id="SSF51735">
    <property type="entry name" value="NAD(P)-binding Rossmann-fold domains"/>
    <property type="match status" value="1"/>
</dbReference>
<evidence type="ECO:0000256" key="6">
    <source>
        <dbReference type="ARBA" id="ARBA00023027"/>
    </source>
</evidence>
<feature type="binding site" evidence="11">
    <location>
        <position position="263"/>
    </location>
    <ligand>
        <name>NAD(+)</name>
        <dbReference type="ChEBI" id="CHEBI:57540"/>
    </ligand>
</feature>
<feature type="binding site" evidence="11">
    <location>
        <position position="30"/>
    </location>
    <ligand>
        <name>NAD(+)</name>
        <dbReference type="ChEBI" id="CHEBI:57540"/>
    </ligand>
</feature>
<dbReference type="Gene3D" id="3.40.50.720">
    <property type="entry name" value="NAD(P)-binding Rossmann-like Domain"/>
    <property type="match status" value="2"/>
</dbReference>
<dbReference type="NCBIfam" id="TIGR03026">
    <property type="entry name" value="NDP-sugDHase"/>
    <property type="match status" value="1"/>
</dbReference>
<dbReference type="SMART" id="SM00984">
    <property type="entry name" value="UDPG_MGDP_dh_C"/>
    <property type="match status" value="1"/>
</dbReference>
<evidence type="ECO:0000256" key="11">
    <source>
        <dbReference type="PIRSR" id="PIRSR500134-3"/>
    </source>
</evidence>
<sequence>MQIGIIGSGHVGLVTGACFADLGHDVHCIDSDEKKIRLLKKGGCPIYEPELHDLIKRSVLQKRLRFSHRIRDAVENCDILFICVGTPTKETGETDLSAVTQVAEQIAHHMKKYTLIVEKSTVPVETCLHIKKVIQKKLKRKIAFDVASNPEFLREGSAVQDFFVPDRIVIGVDSKKAEELLRIVYRPFRAPILVTDPKSSEIIKHASNSFLSTKISFINAIARLCDAVGADVGKVAEGMGLDPRINRSFLNAGLGFGGFCFPKDLAAFIHIAEKNGVEFNLLKDVLTINHEQKMYFVRLVEKMLGSLKGKKLAVLGLSFKPNTDDMRFAPSLDIIPALQKRGAQISAYDPVAIAESRTYFKQVKFTSSVYEACRKVDGILILTEWREFQEMDLNRIRKIVKKPVIIDGRNMYDPQVMRKNGFKYQGIGKGFKSIKR</sequence>
<dbReference type="InterPro" id="IPR028357">
    <property type="entry name" value="UDPglc_DH_bac"/>
</dbReference>
<feature type="binding site" evidence="11">
    <location>
        <position position="327"/>
    </location>
    <ligand>
        <name>NAD(+)</name>
        <dbReference type="ChEBI" id="CHEBI:57540"/>
    </ligand>
</feature>
<dbReference type="GO" id="GO:0000271">
    <property type="term" value="P:polysaccharide biosynthetic process"/>
    <property type="evidence" value="ECO:0007669"/>
    <property type="project" value="InterPro"/>
</dbReference>
<feature type="binding site" evidence="10">
    <location>
        <begin position="152"/>
        <end position="155"/>
    </location>
    <ligand>
        <name>substrate</name>
    </ligand>
</feature>
<evidence type="ECO:0000256" key="10">
    <source>
        <dbReference type="PIRSR" id="PIRSR500134-2"/>
    </source>
</evidence>
<feature type="binding site" evidence="10">
    <location>
        <begin position="249"/>
        <end position="253"/>
    </location>
    <ligand>
        <name>substrate</name>
    </ligand>
</feature>
<gene>
    <name evidence="13" type="ORF">COV74_09165</name>
</gene>
<comment type="pathway">
    <text evidence="1">Nucleotide-sugar biosynthesis; UDP-alpha-D-glucuronate biosynthesis; UDP-alpha-D-glucuronate from UDP-alpha-D-glucose: step 1/1.</text>
</comment>
<dbReference type="Pfam" id="PF03720">
    <property type="entry name" value="UDPG_MGDP_dh_C"/>
    <property type="match status" value="1"/>
</dbReference>
<dbReference type="InterPro" id="IPR001732">
    <property type="entry name" value="UDP-Glc/GDP-Man_DH_N"/>
</dbReference>
<feature type="binding site" evidence="10">
    <location>
        <position position="257"/>
    </location>
    <ligand>
        <name>substrate</name>
    </ligand>
</feature>
<feature type="active site" description="Nucleophile" evidence="9">
    <location>
        <position position="260"/>
    </location>
</feature>
<dbReference type="InterPro" id="IPR036291">
    <property type="entry name" value="NAD(P)-bd_dom_sf"/>
</dbReference>
<dbReference type="GO" id="GO:0006065">
    <property type="term" value="P:UDP-glucuronate biosynthetic process"/>
    <property type="evidence" value="ECO:0007669"/>
    <property type="project" value="UniProtKB-UniPathway"/>
</dbReference>
<dbReference type="UniPathway" id="UPA00038">
    <property type="reaction ID" value="UER00491"/>
</dbReference>
<feature type="binding site" evidence="10">
    <location>
        <position position="204"/>
    </location>
    <ligand>
        <name>substrate</name>
    </ligand>
</feature>